<evidence type="ECO:0000313" key="2">
    <source>
        <dbReference type="EMBL" id="TWI84403.1"/>
    </source>
</evidence>
<evidence type="ECO:0000256" key="1">
    <source>
        <dbReference type="SAM" id="SignalP"/>
    </source>
</evidence>
<keyword evidence="1" id="KW-0732">Signal</keyword>
<organism evidence="2 3">
    <name type="scientific">Chitinophaga japonensis</name>
    <name type="common">Flexibacter japonensis</name>
    <dbReference type="NCBI Taxonomy" id="104662"/>
    <lineage>
        <taxon>Bacteria</taxon>
        <taxon>Pseudomonadati</taxon>
        <taxon>Bacteroidota</taxon>
        <taxon>Chitinophagia</taxon>
        <taxon>Chitinophagales</taxon>
        <taxon>Chitinophagaceae</taxon>
        <taxon>Chitinophaga</taxon>
    </lineage>
</organism>
<gene>
    <name evidence="2" type="ORF">LX66_4770</name>
</gene>
<keyword evidence="3" id="KW-1185">Reference proteome</keyword>
<name>A0A562STD8_CHIJA</name>
<comment type="caution">
    <text evidence="2">The sequence shown here is derived from an EMBL/GenBank/DDBJ whole genome shotgun (WGS) entry which is preliminary data.</text>
</comment>
<sequence length="104" mass="11502">MKPIRPFLFLLALATGIMAAVAGARVTPWIYIDPQSDGTYTRIPGASYNLRYCQPHAGTYCFYGTTNGNLPTTLTQQQVDAYVSNGVLSAHYPDRRYEPLIAVE</sequence>
<dbReference type="AlphaFoldDB" id="A0A562STD8"/>
<dbReference type="RefSeq" id="WP_145718032.1">
    <property type="nucleotide sequence ID" value="NZ_BAAAFY010000002.1"/>
</dbReference>
<feature type="chain" id="PRO_5022236270" evidence="1">
    <location>
        <begin position="20"/>
        <end position="104"/>
    </location>
</feature>
<dbReference type="EMBL" id="VLLG01000005">
    <property type="protein sequence ID" value="TWI84403.1"/>
    <property type="molecule type" value="Genomic_DNA"/>
</dbReference>
<reference evidence="2 3" key="1">
    <citation type="journal article" date="2013" name="Stand. Genomic Sci.">
        <title>Genomic Encyclopedia of Type Strains, Phase I: The one thousand microbial genomes (KMG-I) project.</title>
        <authorList>
            <person name="Kyrpides N.C."/>
            <person name="Woyke T."/>
            <person name="Eisen J.A."/>
            <person name="Garrity G."/>
            <person name="Lilburn T.G."/>
            <person name="Beck B.J."/>
            <person name="Whitman W.B."/>
            <person name="Hugenholtz P."/>
            <person name="Klenk H.P."/>
        </authorList>
    </citation>
    <scope>NUCLEOTIDE SEQUENCE [LARGE SCALE GENOMIC DNA]</scope>
    <source>
        <strain evidence="2 3">DSM 13484</strain>
    </source>
</reference>
<protein>
    <submittedName>
        <fullName evidence="2">Uncharacterized protein</fullName>
    </submittedName>
</protein>
<evidence type="ECO:0000313" key="3">
    <source>
        <dbReference type="Proteomes" id="UP000316778"/>
    </source>
</evidence>
<accession>A0A562STD8</accession>
<dbReference type="Proteomes" id="UP000316778">
    <property type="component" value="Unassembled WGS sequence"/>
</dbReference>
<proteinExistence type="predicted"/>
<feature type="signal peptide" evidence="1">
    <location>
        <begin position="1"/>
        <end position="19"/>
    </location>
</feature>